<sequence length="180" mass="21138">MLPIKEFYEFLNQNTTKTDVLNYTAQEGIEWHFSPPYSPHFGGLWESNIKSLKIHLYKIIGNANLNYEGLYTVLTQIEMILNSRPLSPLSDDPRDYRALTPMHFILGRSATCIPETELINEPFNKLTQHQRRQQLIQHFWVRCSKEVIPTYQRRNKWFRDTDVDIKIGSLVLLSNSNTKP</sequence>
<organism evidence="2 3">
    <name type="scientific">Ignelater luminosus</name>
    <name type="common">Cucubano</name>
    <name type="synonym">Pyrophorus luminosus</name>
    <dbReference type="NCBI Taxonomy" id="2038154"/>
    <lineage>
        <taxon>Eukaryota</taxon>
        <taxon>Metazoa</taxon>
        <taxon>Ecdysozoa</taxon>
        <taxon>Arthropoda</taxon>
        <taxon>Hexapoda</taxon>
        <taxon>Insecta</taxon>
        <taxon>Pterygota</taxon>
        <taxon>Neoptera</taxon>
        <taxon>Endopterygota</taxon>
        <taxon>Coleoptera</taxon>
        <taxon>Polyphaga</taxon>
        <taxon>Elateriformia</taxon>
        <taxon>Elateroidea</taxon>
        <taxon>Elateridae</taxon>
        <taxon>Agrypninae</taxon>
        <taxon>Pyrophorini</taxon>
        <taxon>Ignelater</taxon>
    </lineage>
</organism>
<dbReference type="Gene3D" id="3.30.420.10">
    <property type="entry name" value="Ribonuclease H-like superfamily/Ribonuclease H"/>
    <property type="match status" value="1"/>
</dbReference>
<dbReference type="OrthoDB" id="6766792at2759"/>
<comment type="caution">
    <text evidence="2">The sequence shown here is derived from an EMBL/GenBank/DDBJ whole genome shotgun (WGS) entry which is preliminary data.</text>
</comment>
<dbReference type="InterPro" id="IPR012337">
    <property type="entry name" value="RNaseH-like_sf"/>
</dbReference>
<dbReference type="Proteomes" id="UP000801492">
    <property type="component" value="Unassembled WGS sequence"/>
</dbReference>
<dbReference type="EMBL" id="VTPC01001200">
    <property type="protein sequence ID" value="KAF2902728.1"/>
    <property type="molecule type" value="Genomic_DNA"/>
</dbReference>
<dbReference type="InterPro" id="IPR001584">
    <property type="entry name" value="Integrase_cat-core"/>
</dbReference>
<evidence type="ECO:0000313" key="2">
    <source>
        <dbReference type="EMBL" id="KAF2902728.1"/>
    </source>
</evidence>
<accession>A0A8K0GM57</accession>
<reference evidence="2" key="1">
    <citation type="submission" date="2019-08" db="EMBL/GenBank/DDBJ databases">
        <title>The genome of the North American firefly Photinus pyralis.</title>
        <authorList>
            <consortium name="Photinus pyralis genome working group"/>
            <person name="Fallon T.R."/>
            <person name="Sander Lower S.E."/>
            <person name="Weng J.-K."/>
        </authorList>
    </citation>
    <scope>NUCLEOTIDE SEQUENCE</scope>
    <source>
        <strain evidence="2">TRF0915ILg1</strain>
        <tissue evidence="2">Whole body</tissue>
    </source>
</reference>
<protein>
    <recommendedName>
        <fullName evidence="1">Integrase catalytic domain-containing protein</fullName>
    </recommendedName>
</protein>
<evidence type="ECO:0000313" key="3">
    <source>
        <dbReference type="Proteomes" id="UP000801492"/>
    </source>
</evidence>
<dbReference type="GO" id="GO:0003676">
    <property type="term" value="F:nucleic acid binding"/>
    <property type="evidence" value="ECO:0007669"/>
    <property type="project" value="InterPro"/>
</dbReference>
<dbReference type="SUPFAM" id="SSF53098">
    <property type="entry name" value="Ribonuclease H-like"/>
    <property type="match status" value="1"/>
</dbReference>
<name>A0A8K0GM57_IGNLU</name>
<dbReference type="AlphaFoldDB" id="A0A8K0GM57"/>
<proteinExistence type="predicted"/>
<dbReference type="PROSITE" id="PS50994">
    <property type="entry name" value="INTEGRASE"/>
    <property type="match status" value="1"/>
</dbReference>
<dbReference type="GO" id="GO:0015074">
    <property type="term" value="P:DNA integration"/>
    <property type="evidence" value="ECO:0007669"/>
    <property type="project" value="InterPro"/>
</dbReference>
<dbReference type="PANTHER" id="PTHR47331">
    <property type="entry name" value="PHD-TYPE DOMAIN-CONTAINING PROTEIN"/>
    <property type="match status" value="1"/>
</dbReference>
<dbReference type="InterPro" id="IPR036397">
    <property type="entry name" value="RNaseH_sf"/>
</dbReference>
<gene>
    <name evidence="2" type="ORF">ILUMI_03458</name>
</gene>
<feature type="domain" description="Integrase catalytic" evidence="1">
    <location>
        <begin position="1"/>
        <end position="109"/>
    </location>
</feature>
<dbReference type="Pfam" id="PF18701">
    <property type="entry name" value="DUF5641"/>
    <property type="match status" value="1"/>
</dbReference>
<evidence type="ECO:0000259" key="1">
    <source>
        <dbReference type="PROSITE" id="PS50994"/>
    </source>
</evidence>
<dbReference type="InterPro" id="IPR040676">
    <property type="entry name" value="DUF5641"/>
</dbReference>
<keyword evidence="3" id="KW-1185">Reference proteome</keyword>